<dbReference type="PROSITE" id="PS01317">
    <property type="entry name" value="SSRP"/>
    <property type="match status" value="1"/>
</dbReference>
<dbReference type="AlphaFoldDB" id="A0A9D6UM68"/>
<dbReference type="Gene3D" id="2.40.280.10">
    <property type="match status" value="1"/>
</dbReference>
<dbReference type="SUPFAM" id="SSF74982">
    <property type="entry name" value="Small protein B (SmpB)"/>
    <property type="match status" value="1"/>
</dbReference>
<evidence type="ECO:0000256" key="2">
    <source>
        <dbReference type="ARBA" id="ARBA00022884"/>
    </source>
</evidence>
<sequence>MAKYYKVVAENRKARFDYTILEVYKAGLVLTGNEVKSLRLGRVNLQDSFGRIEQEEVWLYGMHISPYLPAGRHGTTADKRKLEPLRPRKALLNKRELLKLVGKVSEKGLTVIPLKVYFEGNWAKVDLALAKAKKKYEKREELKIRAVKKEIETAFKEEIYDRKNKE</sequence>
<keyword evidence="1 3" id="KW-0963">Cytoplasm</keyword>
<dbReference type="PANTHER" id="PTHR30308">
    <property type="entry name" value="TMRNA-BINDING COMPONENT OF TRANS-TRANSLATION TAGGING COMPLEX"/>
    <property type="match status" value="1"/>
</dbReference>
<dbReference type="GO" id="GO:0070929">
    <property type="term" value="P:trans-translation"/>
    <property type="evidence" value="ECO:0007669"/>
    <property type="project" value="UniProtKB-UniRule"/>
</dbReference>
<dbReference type="NCBIfam" id="NF003843">
    <property type="entry name" value="PRK05422.1"/>
    <property type="match status" value="1"/>
</dbReference>
<dbReference type="EMBL" id="JACRKR010000022">
    <property type="protein sequence ID" value="MBI5078478.1"/>
    <property type="molecule type" value="Genomic_DNA"/>
</dbReference>
<dbReference type="PANTHER" id="PTHR30308:SF2">
    <property type="entry name" value="SSRA-BINDING PROTEIN"/>
    <property type="match status" value="1"/>
</dbReference>
<gene>
    <name evidence="3 4" type="primary">smpB</name>
    <name evidence="4" type="ORF">HZB08_00445</name>
</gene>
<reference evidence="4" key="1">
    <citation type="submission" date="2020-07" db="EMBL/GenBank/DDBJ databases">
        <title>Huge and variable diversity of episymbiotic CPR bacteria and DPANN archaea in groundwater ecosystems.</title>
        <authorList>
            <person name="He C.Y."/>
            <person name="Keren R."/>
            <person name="Whittaker M."/>
            <person name="Farag I.F."/>
            <person name="Doudna J."/>
            <person name="Cate J.H.D."/>
            <person name="Banfield J.F."/>
        </authorList>
    </citation>
    <scope>NUCLEOTIDE SEQUENCE</scope>
    <source>
        <strain evidence="4">NC_groundwater_1860_Pr3_B-0.1um_51_7</strain>
    </source>
</reference>
<comment type="caution">
    <text evidence="4">The sequence shown here is derived from an EMBL/GenBank/DDBJ whole genome shotgun (WGS) entry which is preliminary data.</text>
</comment>
<evidence type="ECO:0000313" key="4">
    <source>
        <dbReference type="EMBL" id="MBI5078478.1"/>
    </source>
</evidence>
<organism evidence="4 5">
    <name type="scientific">Candidatus Saganbacteria bacterium</name>
    <dbReference type="NCBI Taxonomy" id="2575572"/>
    <lineage>
        <taxon>Bacteria</taxon>
        <taxon>Bacillati</taxon>
        <taxon>Saganbacteria</taxon>
    </lineage>
</organism>
<dbReference type="GO" id="GO:0070930">
    <property type="term" value="P:trans-translation-dependent protein tagging"/>
    <property type="evidence" value="ECO:0007669"/>
    <property type="project" value="TreeGrafter"/>
</dbReference>
<comment type="subcellular location">
    <subcellularLocation>
        <location evidence="3">Cytoplasm</location>
    </subcellularLocation>
    <text evidence="3">The tmRNA-SmpB complex associates with stalled 70S ribosomes.</text>
</comment>
<dbReference type="Pfam" id="PF01668">
    <property type="entry name" value="SmpB"/>
    <property type="match status" value="1"/>
</dbReference>
<dbReference type="InterPro" id="IPR020081">
    <property type="entry name" value="SsrA-bd_prot_CS"/>
</dbReference>
<comment type="similarity">
    <text evidence="3">Belongs to the SmpB family.</text>
</comment>
<name>A0A9D6UM68_UNCSA</name>
<evidence type="ECO:0000256" key="3">
    <source>
        <dbReference type="HAMAP-Rule" id="MF_00023"/>
    </source>
</evidence>
<dbReference type="CDD" id="cd09294">
    <property type="entry name" value="SmpB"/>
    <property type="match status" value="1"/>
</dbReference>
<dbReference type="InterPro" id="IPR023620">
    <property type="entry name" value="SmpB"/>
</dbReference>
<dbReference type="GO" id="GO:0003723">
    <property type="term" value="F:RNA binding"/>
    <property type="evidence" value="ECO:0007669"/>
    <property type="project" value="UniProtKB-UniRule"/>
</dbReference>
<dbReference type="Proteomes" id="UP000808761">
    <property type="component" value="Unassembled WGS sequence"/>
</dbReference>
<keyword evidence="2 3" id="KW-0694">RNA-binding</keyword>
<comment type="function">
    <text evidence="3">Required for rescue of stalled ribosomes mediated by trans-translation. Binds to transfer-messenger RNA (tmRNA), required for stable association of tmRNA with ribosomes. tmRNA and SmpB together mimic tRNA shape, replacing the anticodon stem-loop with SmpB. tmRNA is encoded by the ssrA gene; the 2 termini fold to resemble tRNA(Ala) and it encodes a 'tag peptide', a short internal open reading frame. During trans-translation Ala-aminoacylated tmRNA acts like a tRNA, entering the A-site of stalled ribosomes, displacing the stalled mRNA. The ribosome then switches to translate the ORF on the tmRNA; the nascent peptide is terminated with the 'tag peptide' encoded by the tmRNA and targeted for degradation. The ribosome is freed to recommence translation, which seems to be the essential function of trans-translation.</text>
</comment>
<proteinExistence type="inferred from homology"/>
<dbReference type="NCBIfam" id="TIGR00086">
    <property type="entry name" value="smpB"/>
    <property type="match status" value="1"/>
</dbReference>
<dbReference type="GO" id="GO:0005829">
    <property type="term" value="C:cytosol"/>
    <property type="evidence" value="ECO:0007669"/>
    <property type="project" value="TreeGrafter"/>
</dbReference>
<dbReference type="InterPro" id="IPR000037">
    <property type="entry name" value="SsrA-bd_prot"/>
</dbReference>
<evidence type="ECO:0000256" key="1">
    <source>
        <dbReference type="ARBA" id="ARBA00022490"/>
    </source>
</evidence>
<dbReference type="HAMAP" id="MF_00023">
    <property type="entry name" value="SmpB"/>
    <property type="match status" value="1"/>
</dbReference>
<accession>A0A9D6UM68</accession>
<evidence type="ECO:0000313" key="5">
    <source>
        <dbReference type="Proteomes" id="UP000808761"/>
    </source>
</evidence>
<protein>
    <recommendedName>
        <fullName evidence="3">SsrA-binding protein</fullName>
    </recommendedName>
    <alternativeName>
        <fullName evidence="3">Small protein B</fullName>
    </alternativeName>
</protein>